<name>A0A1H1KRU0_9ACTN</name>
<feature type="compositionally biased region" description="Low complexity" evidence="1">
    <location>
        <begin position="109"/>
        <end position="119"/>
    </location>
</feature>
<dbReference type="Gene3D" id="2.60.40.3050">
    <property type="match status" value="2"/>
</dbReference>
<evidence type="ECO:0000256" key="1">
    <source>
        <dbReference type="SAM" id="MobiDB-lite"/>
    </source>
</evidence>
<evidence type="ECO:0000313" key="4">
    <source>
        <dbReference type="Proteomes" id="UP000199480"/>
    </source>
</evidence>
<keyword evidence="2" id="KW-0472">Membrane</keyword>
<dbReference type="Proteomes" id="UP000199480">
    <property type="component" value="Chromosome I"/>
</dbReference>
<dbReference type="SMART" id="SM00710">
    <property type="entry name" value="PbH1"/>
    <property type="match status" value="7"/>
</dbReference>
<proteinExistence type="predicted"/>
<evidence type="ECO:0000256" key="2">
    <source>
        <dbReference type="SAM" id="Phobius"/>
    </source>
</evidence>
<keyword evidence="2" id="KW-0812">Transmembrane</keyword>
<dbReference type="EMBL" id="LT629759">
    <property type="protein sequence ID" value="SDR64994.1"/>
    <property type="molecule type" value="Genomic_DNA"/>
</dbReference>
<dbReference type="InterPro" id="IPR006626">
    <property type="entry name" value="PbH1"/>
</dbReference>
<keyword evidence="2" id="KW-1133">Transmembrane helix</keyword>
<feature type="region of interest" description="Disordered" evidence="1">
    <location>
        <begin position="61"/>
        <end position="119"/>
    </location>
</feature>
<dbReference type="InterPro" id="IPR038174">
    <property type="entry name" value="Strep_pil_link_sf"/>
</dbReference>
<organism evidence="3 4">
    <name type="scientific">Parafannyhessea umbonata</name>
    <dbReference type="NCBI Taxonomy" id="604330"/>
    <lineage>
        <taxon>Bacteria</taxon>
        <taxon>Bacillati</taxon>
        <taxon>Actinomycetota</taxon>
        <taxon>Coriobacteriia</taxon>
        <taxon>Coriobacteriales</taxon>
        <taxon>Atopobiaceae</taxon>
        <taxon>Parafannyhessea</taxon>
    </lineage>
</organism>
<feature type="compositionally biased region" description="Low complexity" evidence="1">
    <location>
        <begin position="67"/>
        <end position="86"/>
    </location>
</feature>
<dbReference type="AlphaFoldDB" id="A0A1H1KRU0"/>
<reference evidence="4" key="1">
    <citation type="submission" date="2016-10" db="EMBL/GenBank/DDBJ databases">
        <authorList>
            <person name="Varghese N."/>
            <person name="Submissions S."/>
        </authorList>
    </citation>
    <scope>NUCLEOTIDE SEQUENCE [LARGE SCALE GENOMIC DNA]</scope>
    <source>
        <strain evidence="4">DSM 22620</strain>
    </source>
</reference>
<evidence type="ECO:0000313" key="3">
    <source>
        <dbReference type="EMBL" id="SDR64994.1"/>
    </source>
</evidence>
<sequence length="1113" mass="115014">MVRKVRSLMNWDAFKNRAQTNGKKRMPRRHRHAVELTATCACALLVTLSLVLPAFAAGASNDAQTESTTVAATTDNSSSSSSNENVSGGGTSQDGSASASVEKDESSSDESSSASDNASSSAAAAAKAAPLLAASNASNVTTLSGNSTLPSNGASGTYQLTDNVTQSYTSFISSDVTIDLNGHTLNYTGNQSLFHVQSGGKLTIVDSSNTASNNVVRTSTVDAKNDASSIGKTASIEWNGSAPSKLTYYVTKSDVNTNGVNTNGLGTTETCEKHEVTPGGVINATNSTGANSVIYMDGGELNLQGGMITMAHASEYSSTDGHIIDVNGGTFNMTGGYVCGGTFQTGRNSHDHGGGILVRSGSMELSGGVIAANSDGEGGGIYNSATLKISGGVVSGNEVPVSSYGGGISSVNGTLTVSDGFITNNVMSKYCNNDGWGDHGGGGIAARGTAGTLSITGGYITGNKSQEAGGGVYAGANNAGLKSFTIFGGIIASNASEQSEGGGVRVSQGTKAVFNSTNGKTFITNNACNSTFDWGGGGVFVQAGDDKTHVANGNLIVENALITDNTAGGYGGGVAACPTGETVVTHTQGAAIYDNHDARSSDNANMSSGGHDKDMDSTVAYKDTTFRNNGHADYFLVRSKGNSSYISVITGRMLGDGAANWSGSVDGVKTDIDPNSGAEATYMVGLTAKPDQAAKTAAIGAATLIISGNYSHNHGGGIMTNGGVTLGHVENVDIYPGLKLNAKKALTQDVKDASSQLTKDEYTFVLLSPDSSTSAAPYWNEDGTLNYGGCSEAARTTNAKSGAIQFNVSSQYSQAGKYRYYVAEIPNSSDTDTRTKAYDKTIYRIDAQVAESSSTTLLKIKFTHYTVSSLTVTPITNGKDGSSYTPSITTNDGIVDFTLTKDGNSNDAAFTNALKPYSTSGSFTPSVKKHVDGGEVKEFTFELYSADGYKDGKWDSSKVIDTKTTTKSDGSYATVTFDTINYTNLGVNDLDTKARGGKATYTYYIREKPGSDNGYSYDGGYYKVVVTAKDTPAADNFSGTLKTTATYTYYDKDGKAASTSTTDPTFNNKYATSLPSAGQAGIALAYVAGAAALAYGIVRLYKTRSDSRKGGDR</sequence>
<protein>
    <submittedName>
        <fullName evidence="3">Pilin isopeptide linkage domain-containing protein</fullName>
    </submittedName>
</protein>
<feature type="transmembrane region" description="Helical" evidence="2">
    <location>
        <begin position="1077"/>
        <end position="1098"/>
    </location>
</feature>
<gene>
    <name evidence="3" type="ORF">SAMN04489857_0155</name>
</gene>
<accession>A0A1H1KRU0</accession>